<feature type="chain" id="PRO_5042167001" evidence="1">
    <location>
        <begin position="23"/>
        <end position="125"/>
    </location>
</feature>
<keyword evidence="3" id="KW-1185">Reference proteome</keyword>
<protein>
    <submittedName>
        <fullName evidence="2">Uncharacterized protein</fullName>
    </submittedName>
</protein>
<accession>A0AAD5EEE6</accession>
<reference evidence="2" key="2">
    <citation type="journal article" date="2022" name="Proc. Natl. Acad. Sci. U.S.A.">
        <title>Diploid-dominant life cycles characterize the early evolution of Fungi.</title>
        <authorList>
            <person name="Amses K.R."/>
            <person name="Simmons D.R."/>
            <person name="Longcore J.E."/>
            <person name="Mondo S.J."/>
            <person name="Seto K."/>
            <person name="Jeronimo G.H."/>
            <person name="Bonds A.E."/>
            <person name="Quandt C.A."/>
            <person name="Davis W.J."/>
            <person name="Chang Y."/>
            <person name="Federici B.A."/>
            <person name="Kuo A."/>
            <person name="LaButti K."/>
            <person name="Pangilinan J."/>
            <person name="Andreopoulos W."/>
            <person name="Tritt A."/>
            <person name="Riley R."/>
            <person name="Hundley H."/>
            <person name="Johnson J."/>
            <person name="Lipzen A."/>
            <person name="Barry K."/>
            <person name="Lang B.F."/>
            <person name="Cuomo C.A."/>
            <person name="Buchler N.E."/>
            <person name="Grigoriev I.V."/>
            <person name="Spatafora J.W."/>
            <person name="Stajich J.E."/>
            <person name="James T.Y."/>
        </authorList>
    </citation>
    <scope>NUCLEOTIDE SEQUENCE</scope>
    <source>
        <strain evidence="2">AG</strain>
    </source>
</reference>
<comment type="caution">
    <text evidence="2">The sequence shown here is derived from an EMBL/GenBank/DDBJ whole genome shotgun (WGS) entry which is preliminary data.</text>
</comment>
<dbReference type="EMBL" id="MU620901">
    <property type="protein sequence ID" value="KAI8582358.1"/>
    <property type="molecule type" value="Genomic_DNA"/>
</dbReference>
<dbReference type="GeneID" id="75912292"/>
<evidence type="ECO:0000256" key="1">
    <source>
        <dbReference type="SAM" id="SignalP"/>
    </source>
</evidence>
<reference evidence="2" key="1">
    <citation type="submission" date="2021-06" db="EMBL/GenBank/DDBJ databases">
        <authorList>
            <consortium name="DOE Joint Genome Institute"/>
            <person name="Mondo S.J."/>
            <person name="Amses K.R."/>
            <person name="Simmons D.R."/>
            <person name="Longcore J.E."/>
            <person name="Seto K."/>
            <person name="Alves G.H."/>
            <person name="Bonds A.E."/>
            <person name="Quandt C.A."/>
            <person name="Davis W.J."/>
            <person name="Chang Y."/>
            <person name="Letcher P.M."/>
            <person name="Powell M.J."/>
            <person name="Kuo A."/>
            <person name="Labutti K."/>
            <person name="Pangilinan J."/>
            <person name="Andreopoulos W."/>
            <person name="Tritt A."/>
            <person name="Riley R."/>
            <person name="Hundley H."/>
            <person name="Johnson J."/>
            <person name="Lipzen A."/>
            <person name="Barry K."/>
            <person name="Berbee M.L."/>
            <person name="Buchler N.E."/>
            <person name="Grigoriev I.V."/>
            <person name="Spatafora J.W."/>
            <person name="Stajich J.E."/>
            <person name="James T.Y."/>
        </authorList>
    </citation>
    <scope>NUCLEOTIDE SEQUENCE</scope>
    <source>
        <strain evidence="2">AG</strain>
    </source>
</reference>
<keyword evidence="1" id="KW-0732">Signal</keyword>
<dbReference type="AlphaFoldDB" id="A0AAD5EEE6"/>
<dbReference type="Proteomes" id="UP001206595">
    <property type="component" value="Unassembled WGS sequence"/>
</dbReference>
<evidence type="ECO:0000313" key="2">
    <source>
        <dbReference type="EMBL" id="KAI8582358.1"/>
    </source>
</evidence>
<evidence type="ECO:0000313" key="3">
    <source>
        <dbReference type="Proteomes" id="UP001206595"/>
    </source>
</evidence>
<proteinExistence type="predicted"/>
<organism evidence="2 3">
    <name type="scientific">Umbelopsis ramanniana AG</name>
    <dbReference type="NCBI Taxonomy" id="1314678"/>
    <lineage>
        <taxon>Eukaryota</taxon>
        <taxon>Fungi</taxon>
        <taxon>Fungi incertae sedis</taxon>
        <taxon>Mucoromycota</taxon>
        <taxon>Mucoromycotina</taxon>
        <taxon>Umbelopsidomycetes</taxon>
        <taxon>Umbelopsidales</taxon>
        <taxon>Umbelopsidaceae</taxon>
        <taxon>Umbelopsis</taxon>
    </lineage>
</organism>
<feature type="signal peptide" evidence="1">
    <location>
        <begin position="1"/>
        <end position="22"/>
    </location>
</feature>
<gene>
    <name evidence="2" type="ORF">K450DRAFT_228575</name>
</gene>
<dbReference type="RefSeq" id="XP_051447362.1">
    <property type="nucleotide sequence ID" value="XM_051586944.1"/>
</dbReference>
<name>A0AAD5EEE6_UMBRA</name>
<sequence length="125" mass="14626">MVRHWVLLVLLLLALQSTKWFAHGNLASRDTFETFYRLSTEHHKNFTALTLSESLESQDRDPQSDIYISKASPMKLSSPKIKNVRSTERRFNTGEVKLNILFKLKFLLHFYIISHETISFNRAVD</sequence>